<accession>A0A7S4GJV9</accession>
<name>A0A7S4GJV9_9EUGL</name>
<feature type="region of interest" description="Disordered" evidence="1">
    <location>
        <begin position="348"/>
        <end position="369"/>
    </location>
</feature>
<gene>
    <name evidence="2" type="ORF">EGYM00163_LOCUS50574</name>
</gene>
<evidence type="ECO:0000256" key="1">
    <source>
        <dbReference type="SAM" id="MobiDB-lite"/>
    </source>
</evidence>
<dbReference type="EMBL" id="HBJA01147287">
    <property type="protein sequence ID" value="CAE0839202.1"/>
    <property type="molecule type" value="Transcribed_RNA"/>
</dbReference>
<sequence length="369" mass="41319">MGCSQVTGSQVMSQSEFCKGRLHNLMESDQKGVKMTWSEQGLYCGEADTFLKRDRVEIEVYMEDNPTYLESYRSDLTLKRPWYQPVNLARFVSYGIARVLWLNSALSENIGRKFLSTVRDRETFEVELSPDPECSRKNVKVKTVDVRVSVLGDSRLLRMQQEDRAGCGHLIGEQFLVGECLLHEKTERVDEMKFFDGNRALVFKRRGISHLPGVPHPKDFVGTAQELQTMGCKYYTAFKQSPAFKVLQDMDYTTEQNRRCSRASTNDADAEGPAFRAANLRTRRQSSQSQVIGEGGRRQGDMLEVQSSETIGSLLDVHNAPKGGDECTDWAHVEQACGGVLGLLDSQTAQRPGTTDTDDAAGTCERTGV</sequence>
<proteinExistence type="predicted"/>
<evidence type="ECO:0000313" key="2">
    <source>
        <dbReference type="EMBL" id="CAE0839202.1"/>
    </source>
</evidence>
<organism evidence="2">
    <name type="scientific">Eutreptiella gymnastica</name>
    <dbReference type="NCBI Taxonomy" id="73025"/>
    <lineage>
        <taxon>Eukaryota</taxon>
        <taxon>Discoba</taxon>
        <taxon>Euglenozoa</taxon>
        <taxon>Euglenida</taxon>
        <taxon>Spirocuta</taxon>
        <taxon>Euglenophyceae</taxon>
        <taxon>Eutreptiales</taxon>
        <taxon>Eutreptiaceae</taxon>
        <taxon>Eutreptiella</taxon>
    </lineage>
</organism>
<dbReference type="AlphaFoldDB" id="A0A7S4GJV9"/>
<reference evidence="2" key="1">
    <citation type="submission" date="2021-01" db="EMBL/GenBank/DDBJ databases">
        <authorList>
            <person name="Corre E."/>
            <person name="Pelletier E."/>
            <person name="Niang G."/>
            <person name="Scheremetjew M."/>
            <person name="Finn R."/>
            <person name="Kale V."/>
            <person name="Holt S."/>
            <person name="Cochrane G."/>
            <person name="Meng A."/>
            <person name="Brown T."/>
            <person name="Cohen L."/>
        </authorList>
    </citation>
    <scope>NUCLEOTIDE SEQUENCE</scope>
    <source>
        <strain evidence="2">CCMP1594</strain>
    </source>
</reference>
<protein>
    <submittedName>
        <fullName evidence="2">Uncharacterized protein</fullName>
    </submittedName>
</protein>